<dbReference type="RefSeq" id="WP_272744670.1">
    <property type="nucleotide sequence ID" value="NZ_JAQQKV010000002.1"/>
</dbReference>
<organism evidence="2 3">
    <name type="scientific">Asticcacaulis machinosus</name>
    <dbReference type="NCBI Taxonomy" id="2984211"/>
    <lineage>
        <taxon>Bacteria</taxon>
        <taxon>Pseudomonadati</taxon>
        <taxon>Pseudomonadota</taxon>
        <taxon>Alphaproteobacteria</taxon>
        <taxon>Caulobacterales</taxon>
        <taxon>Caulobacteraceae</taxon>
        <taxon>Asticcacaulis</taxon>
    </lineage>
</organism>
<evidence type="ECO:0000313" key="3">
    <source>
        <dbReference type="Proteomes" id="UP001218579"/>
    </source>
</evidence>
<dbReference type="Gene3D" id="1.10.10.60">
    <property type="entry name" value="Homeodomain-like"/>
    <property type="match status" value="1"/>
</dbReference>
<accession>A0ABT5HJZ2</accession>
<evidence type="ECO:0000256" key="1">
    <source>
        <dbReference type="SAM" id="MobiDB-lite"/>
    </source>
</evidence>
<evidence type="ECO:0000313" key="2">
    <source>
        <dbReference type="EMBL" id="MDC7676328.1"/>
    </source>
</evidence>
<protein>
    <submittedName>
        <fullName evidence="2">GcrA family cell cycle regulator</fullName>
    </submittedName>
</protein>
<name>A0ABT5HJZ2_9CAUL</name>
<feature type="region of interest" description="Disordered" evidence="1">
    <location>
        <begin position="158"/>
        <end position="179"/>
    </location>
</feature>
<comment type="caution">
    <text evidence="2">The sequence shown here is derived from an EMBL/GenBank/DDBJ whole genome shotgun (WGS) entry which is preliminary data.</text>
</comment>
<sequence length="179" mass="19350">MSWTDERVETLKKLWQEGHSASQIAKQLGGVTRNAVIGKVHRLGLSGRAAPSQPARPVYKPAKPARQAASEAAPRPQTASVPVRRVEPVVARQTTGSASNGLPAVPVIEGPGTATVLTLGAKMCKWPIGDPSSDEFTFCGRRADDGIPYCVEHSRVAYQPQQKKKKDGVDLSRSLRRYL</sequence>
<keyword evidence="3" id="KW-1185">Reference proteome</keyword>
<dbReference type="Proteomes" id="UP001218579">
    <property type="component" value="Unassembled WGS sequence"/>
</dbReference>
<dbReference type="InterPro" id="IPR011681">
    <property type="entry name" value="GcrA"/>
</dbReference>
<reference evidence="2 3" key="1">
    <citation type="submission" date="2023-01" db="EMBL/GenBank/DDBJ databases">
        <title>Novel species of the genus Asticcacaulis isolated from rivers.</title>
        <authorList>
            <person name="Lu H."/>
        </authorList>
    </citation>
    <scope>NUCLEOTIDE SEQUENCE [LARGE SCALE GENOMIC DNA]</scope>
    <source>
        <strain evidence="2 3">LKC15W</strain>
    </source>
</reference>
<proteinExistence type="predicted"/>
<feature type="region of interest" description="Disordered" evidence="1">
    <location>
        <begin position="47"/>
        <end position="86"/>
    </location>
</feature>
<dbReference type="Pfam" id="PF07750">
    <property type="entry name" value="GcrA"/>
    <property type="match status" value="1"/>
</dbReference>
<dbReference type="EMBL" id="JAQQKV010000002">
    <property type="protein sequence ID" value="MDC7676328.1"/>
    <property type="molecule type" value="Genomic_DNA"/>
</dbReference>
<gene>
    <name evidence="2" type="ORF">PQU98_09320</name>
</gene>